<dbReference type="OrthoDB" id="5874059at2759"/>
<evidence type="ECO:0000256" key="4">
    <source>
        <dbReference type="ARBA" id="ARBA00022461"/>
    </source>
</evidence>
<evidence type="ECO:0000256" key="12">
    <source>
        <dbReference type="RuleBase" id="RU000679"/>
    </source>
</evidence>
<keyword evidence="9 13" id="KW-0472">Membrane</keyword>
<evidence type="ECO:0000256" key="10">
    <source>
        <dbReference type="ARBA" id="ARBA00023201"/>
    </source>
</evidence>
<sequence length="485" mass="55494">MESILHTIRNYFTNTSFHGFRFVGQPGRHWSERILWAVLCMLSWVGSAILINASWYAFQNHAVSFMVETTYLKENSTFPAISVCEDDNMGRIYEAAAVMFGEDHDCNLDEVLKEITFFKGTAYYIKEFCTSGDIECPLNDYSSIAERVRSSCKDLFDTCFWMGKEIDCCKHFMPLNTELGTCFSFNQMNERKLFKMNDPEAINTETNRKTGLPKLVINLKGATKVYLHSENDVPFYNTMTTDTIVPVMNMVKNYSITVTDTENPAGVRDLTVHQRKCRFGDENYLKSADYYSYSACVVECRRQEQLRHCNCTSHLMPKSDPAERCNITGLLCLNNNYVNLSVQKTPWGKKDGLICDCFPNCNEPEINTITVLSDYIDDNVSSLEVAFFRFPSERFKRNVVRSHLDLVVSMGGAAGLFVGASLLSFVEILYFFILRSKTELDGEEEKKENTNKLKTLEIRAKPLPLQDRNTVITRNGYHTSSNYIS</sequence>
<evidence type="ECO:0000256" key="8">
    <source>
        <dbReference type="ARBA" id="ARBA00023065"/>
    </source>
</evidence>
<evidence type="ECO:0000256" key="11">
    <source>
        <dbReference type="ARBA" id="ARBA00023303"/>
    </source>
</evidence>
<evidence type="ECO:0000256" key="13">
    <source>
        <dbReference type="SAM" id="Phobius"/>
    </source>
</evidence>
<keyword evidence="4 12" id="KW-0894">Sodium channel</keyword>
<evidence type="ECO:0000313" key="14">
    <source>
        <dbReference type="EnsemblMetazoa" id="XP_014242026.1"/>
    </source>
</evidence>
<dbReference type="Proteomes" id="UP000494040">
    <property type="component" value="Unassembled WGS sequence"/>
</dbReference>
<gene>
    <name evidence="14" type="primary">106662446</name>
</gene>
<dbReference type="EnsemblMetazoa" id="XM_014386540.2">
    <property type="protein sequence ID" value="XP_014242026.1"/>
    <property type="gene ID" value="LOC106662446"/>
</dbReference>
<evidence type="ECO:0000256" key="7">
    <source>
        <dbReference type="ARBA" id="ARBA00023053"/>
    </source>
</evidence>
<evidence type="ECO:0000256" key="3">
    <source>
        <dbReference type="ARBA" id="ARBA00022448"/>
    </source>
</evidence>
<dbReference type="PRINTS" id="PR01078">
    <property type="entry name" value="AMINACHANNEL"/>
</dbReference>
<dbReference type="KEGG" id="clec:106662446"/>
<protein>
    <recommendedName>
        <fullName evidence="16">Sodium channel protein Nach</fullName>
    </recommendedName>
</protein>
<evidence type="ECO:0008006" key="16">
    <source>
        <dbReference type="Google" id="ProtNLM"/>
    </source>
</evidence>
<keyword evidence="15" id="KW-1185">Reference proteome</keyword>
<keyword evidence="6 13" id="KW-1133">Transmembrane helix</keyword>
<name>A0A8I6RH95_CIMLE</name>
<dbReference type="PANTHER" id="PTHR11690:SF175">
    <property type="entry name" value="PICKPOCKET 13-RELATED"/>
    <property type="match status" value="1"/>
</dbReference>
<dbReference type="PANTHER" id="PTHR11690">
    <property type="entry name" value="AMILORIDE-SENSITIVE SODIUM CHANNEL-RELATED"/>
    <property type="match status" value="1"/>
</dbReference>
<keyword evidence="5 12" id="KW-0812">Transmembrane</keyword>
<keyword evidence="3 12" id="KW-0813">Transport</keyword>
<dbReference type="EnsemblMetazoa" id="XM_014386539.2">
    <property type="protein sequence ID" value="XP_014242025.1"/>
    <property type="gene ID" value="LOC106662446"/>
</dbReference>
<keyword evidence="11 12" id="KW-0407">Ion channel</keyword>
<organism evidence="14 15">
    <name type="scientific">Cimex lectularius</name>
    <name type="common">Bed bug</name>
    <name type="synonym">Acanthia lectularia</name>
    <dbReference type="NCBI Taxonomy" id="79782"/>
    <lineage>
        <taxon>Eukaryota</taxon>
        <taxon>Metazoa</taxon>
        <taxon>Ecdysozoa</taxon>
        <taxon>Arthropoda</taxon>
        <taxon>Hexapoda</taxon>
        <taxon>Insecta</taxon>
        <taxon>Pterygota</taxon>
        <taxon>Neoptera</taxon>
        <taxon>Paraneoptera</taxon>
        <taxon>Hemiptera</taxon>
        <taxon>Heteroptera</taxon>
        <taxon>Panheteroptera</taxon>
        <taxon>Cimicomorpha</taxon>
        <taxon>Cimicidae</taxon>
        <taxon>Cimex</taxon>
    </lineage>
</organism>
<keyword evidence="7" id="KW-0915">Sodium</keyword>
<feature type="transmembrane region" description="Helical" evidence="13">
    <location>
        <begin position="34"/>
        <end position="58"/>
    </location>
</feature>
<evidence type="ECO:0000256" key="9">
    <source>
        <dbReference type="ARBA" id="ARBA00023136"/>
    </source>
</evidence>
<dbReference type="AlphaFoldDB" id="A0A8I6RH95"/>
<dbReference type="InterPro" id="IPR001873">
    <property type="entry name" value="ENaC"/>
</dbReference>
<comment type="similarity">
    <text evidence="2 12">Belongs to the amiloride-sensitive sodium channel (TC 1.A.6) family.</text>
</comment>
<evidence type="ECO:0000256" key="2">
    <source>
        <dbReference type="ARBA" id="ARBA00007193"/>
    </source>
</evidence>
<proteinExistence type="inferred from homology"/>
<dbReference type="GO" id="GO:0015280">
    <property type="term" value="F:ligand-gated sodium channel activity"/>
    <property type="evidence" value="ECO:0007669"/>
    <property type="project" value="TreeGrafter"/>
</dbReference>
<accession>A0A8I6RH95</accession>
<evidence type="ECO:0000256" key="5">
    <source>
        <dbReference type="ARBA" id="ARBA00022692"/>
    </source>
</evidence>
<dbReference type="GO" id="GO:0005886">
    <property type="term" value="C:plasma membrane"/>
    <property type="evidence" value="ECO:0007669"/>
    <property type="project" value="TreeGrafter"/>
</dbReference>
<reference evidence="14" key="1">
    <citation type="submission" date="2022-01" db="UniProtKB">
        <authorList>
            <consortium name="EnsemblMetazoa"/>
        </authorList>
    </citation>
    <scope>IDENTIFICATION</scope>
</reference>
<evidence type="ECO:0000256" key="6">
    <source>
        <dbReference type="ARBA" id="ARBA00022989"/>
    </source>
</evidence>
<dbReference type="Gene3D" id="2.60.470.10">
    <property type="entry name" value="Acid-sensing ion channels like domains"/>
    <property type="match status" value="1"/>
</dbReference>
<keyword evidence="10 12" id="KW-0739">Sodium transport</keyword>
<feature type="transmembrane region" description="Helical" evidence="13">
    <location>
        <begin position="406"/>
        <end position="433"/>
    </location>
</feature>
<evidence type="ECO:0000256" key="1">
    <source>
        <dbReference type="ARBA" id="ARBA00004141"/>
    </source>
</evidence>
<dbReference type="EnsemblMetazoa" id="XM_014386542.2">
    <property type="protein sequence ID" value="XP_014242028.1"/>
    <property type="gene ID" value="LOC106662446"/>
</dbReference>
<evidence type="ECO:0000313" key="15">
    <source>
        <dbReference type="Proteomes" id="UP000494040"/>
    </source>
</evidence>
<dbReference type="Pfam" id="PF00858">
    <property type="entry name" value="ASC"/>
    <property type="match status" value="1"/>
</dbReference>
<dbReference type="Gene3D" id="1.10.287.770">
    <property type="entry name" value="YojJ-like"/>
    <property type="match status" value="1"/>
</dbReference>
<keyword evidence="8 12" id="KW-0406">Ion transport</keyword>
<dbReference type="OMA" id="YMTIRPY"/>
<comment type="subcellular location">
    <subcellularLocation>
        <location evidence="1">Membrane</location>
        <topology evidence="1">Multi-pass membrane protein</topology>
    </subcellularLocation>
</comment>